<keyword evidence="3 7" id="KW-0732">Signal</keyword>
<evidence type="ECO:0000256" key="7">
    <source>
        <dbReference type="SAM" id="SignalP"/>
    </source>
</evidence>
<evidence type="ECO:0000256" key="3">
    <source>
        <dbReference type="ARBA" id="ARBA00022729"/>
    </source>
</evidence>
<dbReference type="NCBIfam" id="TIGR03786">
    <property type="entry name" value="strep_pil_rpt"/>
    <property type="match status" value="1"/>
</dbReference>
<evidence type="ECO:0000256" key="1">
    <source>
        <dbReference type="ARBA" id="ARBA00022512"/>
    </source>
</evidence>
<reference evidence="9" key="1">
    <citation type="journal article" date="2021" name="PeerJ">
        <title>Extensive microbial diversity within the chicken gut microbiome revealed by metagenomics and culture.</title>
        <authorList>
            <person name="Gilroy R."/>
            <person name="Ravi A."/>
            <person name="Getino M."/>
            <person name="Pursley I."/>
            <person name="Horton D.L."/>
            <person name="Alikhan N.F."/>
            <person name="Baker D."/>
            <person name="Gharbi K."/>
            <person name="Hall N."/>
            <person name="Watson M."/>
            <person name="Adriaenssens E.M."/>
            <person name="Foster-Nyarko E."/>
            <person name="Jarju S."/>
            <person name="Secka A."/>
            <person name="Antonio M."/>
            <person name="Oren A."/>
            <person name="Chaudhuri R.R."/>
            <person name="La Ragione R."/>
            <person name="Hildebrand F."/>
            <person name="Pallen M.J."/>
        </authorList>
    </citation>
    <scope>NUCLEOTIDE SEQUENCE</scope>
    <source>
        <strain evidence="9">ChiBcec1-1630</strain>
    </source>
</reference>
<feature type="domain" description="Gram-positive cocci surface proteins LPxTG" evidence="8">
    <location>
        <begin position="236"/>
        <end position="272"/>
    </location>
</feature>
<sequence>MKEKLRQIRKLLLLTLLGVTLVVPAQVKAAPEEEPTQEASTPVEEEPVSYQCEVNLPAKVQVDGSGIPDGNEYTVILTADSTTPMPADAVDTEDGKKTIEKKVVNGGEVSFGPITYTAPGDYSYTIHQEAAARDHFTYDTTVYNVTVRVTNTENGGLTAEIWGYRNGEENGEKVWEFLFQNHYSRPADPSNPSDDGGDGGGSHEDDTTVVQTVVTPVVPTPPAQVVLPPTTQEGAGPQTGDEANVMLWAAGALLGAAALIIIAFLGKKNRKA</sequence>
<dbReference type="Gene3D" id="2.60.40.3050">
    <property type="match status" value="1"/>
</dbReference>
<evidence type="ECO:0000256" key="2">
    <source>
        <dbReference type="ARBA" id="ARBA00022525"/>
    </source>
</evidence>
<protein>
    <submittedName>
        <fullName evidence="9">LPXTG cell wall anchor domain-containing protein</fullName>
    </submittedName>
</protein>
<gene>
    <name evidence="9" type="ORF">H9926_09145</name>
</gene>
<accession>A0A9D2TRN0</accession>
<keyword evidence="1" id="KW-0134">Cell wall</keyword>
<reference evidence="9" key="2">
    <citation type="submission" date="2021-04" db="EMBL/GenBank/DDBJ databases">
        <authorList>
            <person name="Gilroy R."/>
        </authorList>
    </citation>
    <scope>NUCLEOTIDE SEQUENCE</scope>
    <source>
        <strain evidence="9">ChiBcec1-1630</strain>
    </source>
</reference>
<evidence type="ECO:0000313" key="9">
    <source>
        <dbReference type="EMBL" id="HJC88167.1"/>
    </source>
</evidence>
<feature type="transmembrane region" description="Helical" evidence="6">
    <location>
        <begin position="245"/>
        <end position="266"/>
    </location>
</feature>
<dbReference type="InterPro" id="IPR038174">
    <property type="entry name" value="Strep_pil_link_sf"/>
</dbReference>
<dbReference type="PROSITE" id="PS50847">
    <property type="entry name" value="GRAM_POS_ANCHORING"/>
    <property type="match status" value="1"/>
</dbReference>
<feature type="chain" id="PRO_5039132427" evidence="7">
    <location>
        <begin position="26"/>
        <end position="272"/>
    </location>
</feature>
<organism evidence="9 10">
    <name type="scientific">Candidatus Eisenbergiella intestinigallinarum</name>
    <dbReference type="NCBI Taxonomy" id="2838549"/>
    <lineage>
        <taxon>Bacteria</taxon>
        <taxon>Bacillati</taxon>
        <taxon>Bacillota</taxon>
        <taxon>Clostridia</taxon>
        <taxon>Lachnospirales</taxon>
        <taxon>Lachnospiraceae</taxon>
        <taxon>Eisenbergiella</taxon>
    </lineage>
</organism>
<dbReference type="NCBIfam" id="TIGR01167">
    <property type="entry name" value="LPXTG_anchor"/>
    <property type="match status" value="1"/>
</dbReference>
<keyword evidence="2" id="KW-0964">Secreted</keyword>
<dbReference type="Proteomes" id="UP000823922">
    <property type="component" value="Unassembled WGS sequence"/>
</dbReference>
<evidence type="ECO:0000313" key="10">
    <source>
        <dbReference type="Proteomes" id="UP000823922"/>
    </source>
</evidence>
<keyword evidence="6" id="KW-1133">Transmembrane helix</keyword>
<evidence type="ECO:0000256" key="6">
    <source>
        <dbReference type="SAM" id="Phobius"/>
    </source>
</evidence>
<keyword evidence="6" id="KW-0472">Membrane</keyword>
<evidence type="ECO:0000256" key="4">
    <source>
        <dbReference type="ARBA" id="ARBA00023088"/>
    </source>
</evidence>
<evidence type="ECO:0000259" key="8">
    <source>
        <dbReference type="PROSITE" id="PS50847"/>
    </source>
</evidence>
<proteinExistence type="predicted"/>
<dbReference type="InterPro" id="IPR019931">
    <property type="entry name" value="LPXTG_anchor"/>
</dbReference>
<feature type="region of interest" description="Disordered" evidence="5">
    <location>
        <begin position="183"/>
        <end position="206"/>
    </location>
</feature>
<feature type="signal peptide" evidence="7">
    <location>
        <begin position="1"/>
        <end position="25"/>
    </location>
</feature>
<keyword evidence="6" id="KW-0812">Transmembrane</keyword>
<dbReference type="EMBL" id="DWVS01000227">
    <property type="protein sequence ID" value="HJC88167.1"/>
    <property type="molecule type" value="Genomic_DNA"/>
</dbReference>
<comment type="caution">
    <text evidence="9">The sequence shown here is derived from an EMBL/GenBank/DDBJ whole genome shotgun (WGS) entry which is preliminary data.</text>
</comment>
<dbReference type="Pfam" id="PF12892">
    <property type="entry name" value="FctA"/>
    <property type="match status" value="1"/>
</dbReference>
<keyword evidence="4" id="KW-0572">Peptidoglycan-anchor</keyword>
<dbReference type="AlphaFoldDB" id="A0A9D2TRN0"/>
<name>A0A9D2TRN0_9FIRM</name>
<dbReference type="InterPro" id="IPR022464">
    <property type="entry name" value="Strep_pil_isopept_link"/>
</dbReference>
<evidence type="ECO:0000256" key="5">
    <source>
        <dbReference type="SAM" id="MobiDB-lite"/>
    </source>
</evidence>